<dbReference type="AlphaFoldDB" id="A0A975HM53"/>
<dbReference type="InterPro" id="IPR012348">
    <property type="entry name" value="RNR-like"/>
</dbReference>
<evidence type="ECO:0000313" key="2">
    <source>
        <dbReference type="Proteomes" id="UP000664904"/>
    </source>
</evidence>
<dbReference type="KEGG" id="pxi:J5O05_08230"/>
<evidence type="ECO:0000313" key="1">
    <source>
        <dbReference type="EMBL" id="QTH72744.1"/>
    </source>
</evidence>
<keyword evidence="2" id="KW-1185">Reference proteome</keyword>
<reference evidence="1" key="1">
    <citation type="submission" date="2021-03" db="EMBL/GenBank/DDBJ databases">
        <title>Complete Genome of Pseudoalteromonas xiamenensis STKMTI.2, a new potential marine bacterium producing anti-Vibrio compounds.</title>
        <authorList>
            <person name="Handayani D.P."/>
            <person name="Isnansetyo A."/>
            <person name="Istiqomah I."/>
            <person name="Jumina J."/>
        </authorList>
    </citation>
    <scope>NUCLEOTIDE SEQUENCE</scope>
    <source>
        <strain evidence="1">STKMTI.2</strain>
    </source>
</reference>
<dbReference type="Gene3D" id="1.10.620.20">
    <property type="entry name" value="Ribonucleotide Reductase, subunit A"/>
    <property type="match status" value="1"/>
</dbReference>
<dbReference type="InterPro" id="IPR025859">
    <property type="entry name" value="AurF/CmlI"/>
</dbReference>
<dbReference type="Pfam" id="PF11583">
    <property type="entry name" value="AurF"/>
    <property type="match status" value="1"/>
</dbReference>
<sequence length="326" mass="37109">MSNLATKILPNVENVKKEANNIKHWYRKATVRTTDRIIVPSLNSDEYIFPPSRQPLVSHPMVINKGKETISYILAQSAYRYMYEIGLLETRFVIDCSLNIVNNVIEGFSDVTKREALAIVIDEGYHAYVALDFIMQMKEQNAIQPLEVPQTNGNLDAVRHAYQVLSSEIHHHFQLLSVTLAEHTLTKDLLAIGEEKSATETFNQVMTDHVADEGRHASFFMTATTNYWVKLPDVVKDEIGQFLPAYIDEYLKGDEERDFDRKVLLASGFTDAETQQILDDTAEVYLGKMNAYIEKTTLQLVECVEKMGLLNHEKTKQAFIAHGHNV</sequence>
<accession>A0A975HM53</accession>
<dbReference type="Proteomes" id="UP000664904">
    <property type="component" value="Chromosome"/>
</dbReference>
<dbReference type="RefSeq" id="WP_208844367.1">
    <property type="nucleotide sequence ID" value="NZ_CP072133.1"/>
</dbReference>
<dbReference type="EMBL" id="CP072133">
    <property type="protein sequence ID" value="QTH72744.1"/>
    <property type="molecule type" value="Genomic_DNA"/>
</dbReference>
<proteinExistence type="predicted"/>
<dbReference type="GO" id="GO:0016491">
    <property type="term" value="F:oxidoreductase activity"/>
    <property type="evidence" value="ECO:0007669"/>
    <property type="project" value="InterPro"/>
</dbReference>
<organism evidence="1 2">
    <name type="scientific">Pseudoalteromonas xiamenensis</name>
    <dbReference type="NCBI Taxonomy" id="882626"/>
    <lineage>
        <taxon>Bacteria</taxon>
        <taxon>Pseudomonadati</taxon>
        <taxon>Pseudomonadota</taxon>
        <taxon>Gammaproteobacteria</taxon>
        <taxon>Alteromonadales</taxon>
        <taxon>Pseudoalteromonadaceae</taxon>
        <taxon>Pseudoalteromonas</taxon>
    </lineage>
</organism>
<name>A0A975HM53_9GAMM</name>
<protein>
    <submittedName>
        <fullName evidence="1">Diiron oxygenase</fullName>
    </submittedName>
</protein>
<gene>
    <name evidence="1" type="ORF">J5O05_08230</name>
</gene>